<keyword evidence="1" id="KW-1133">Transmembrane helix</keyword>
<dbReference type="Proteomes" id="UP000580250">
    <property type="component" value="Unassembled WGS sequence"/>
</dbReference>
<accession>A0A6V7TTE9</accession>
<dbReference type="SUPFAM" id="SSF56801">
    <property type="entry name" value="Acetyl-CoA synthetase-like"/>
    <property type="match status" value="1"/>
</dbReference>
<dbReference type="AlphaFoldDB" id="A0A6V7TTE9"/>
<name>A0A6V7TTE9_MELEN</name>
<evidence type="ECO:0000313" key="3">
    <source>
        <dbReference type="Proteomes" id="UP000580250"/>
    </source>
</evidence>
<evidence type="ECO:0000313" key="2">
    <source>
        <dbReference type="EMBL" id="CAD2132070.1"/>
    </source>
</evidence>
<keyword evidence="1" id="KW-0812">Transmembrane</keyword>
<feature type="transmembrane region" description="Helical" evidence="1">
    <location>
        <begin position="71"/>
        <end position="90"/>
    </location>
</feature>
<comment type="caution">
    <text evidence="2">The sequence shown here is derived from an EMBL/GenBank/DDBJ whole genome shotgun (WGS) entry which is preliminary data.</text>
</comment>
<protein>
    <submittedName>
        <fullName evidence="2">Uncharacterized protein</fullName>
    </submittedName>
</protein>
<reference evidence="2 3" key="1">
    <citation type="submission" date="2020-08" db="EMBL/GenBank/DDBJ databases">
        <authorList>
            <person name="Koutsovoulos G."/>
            <person name="Danchin GJ E."/>
        </authorList>
    </citation>
    <scope>NUCLEOTIDE SEQUENCE [LARGE SCALE GENOMIC DNA]</scope>
</reference>
<sequence>MPSIIEKYFHLQILKSAEYFDNDIAIIDISTGCSLTFSDIYNKSIQLSSVLHQFKFLKPKDVVLCVLNNNIYFPVILLGFALNGILVTGASPNSTIG</sequence>
<organism evidence="2 3">
    <name type="scientific">Meloidogyne enterolobii</name>
    <name type="common">Root-knot nematode worm</name>
    <name type="synonym">Meloidogyne mayaguensis</name>
    <dbReference type="NCBI Taxonomy" id="390850"/>
    <lineage>
        <taxon>Eukaryota</taxon>
        <taxon>Metazoa</taxon>
        <taxon>Ecdysozoa</taxon>
        <taxon>Nematoda</taxon>
        <taxon>Chromadorea</taxon>
        <taxon>Rhabditida</taxon>
        <taxon>Tylenchina</taxon>
        <taxon>Tylenchomorpha</taxon>
        <taxon>Tylenchoidea</taxon>
        <taxon>Meloidogynidae</taxon>
        <taxon>Meloidogyninae</taxon>
        <taxon>Meloidogyne</taxon>
    </lineage>
</organism>
<dbReference type="Gene3D" id="3.40.50.12780">
    <property type="entry name" value="N-terminal domain of ligase-like"/>
    <property type="match status" value="1"/>
</dbReference>
<keyword evidence="1" id="KW-0472">Membrane</keyword>
<dbReference type="EMBL" id="CAJEWN010000011">
    <property type="protein sequence ID" value="CAD2132070.1"/>
    <property type="molecule type" value="Genomic_DNA"/>
</dbReference>
<evidence type="ECO:0000256" key="1">
    <source>
        <dbReference type="SAM" id="Phobius"/>
    </source>
</evidence>
<dbReference type="OrthoDB" id="10253869at2759"/>
<proteinExistence type="predicted"/>
<dbReference type="InterPro" id="IPR042099">
    <property type="entry name" value="ANL_N_sf"/>
</dbReference>
<gene>
    <name evidence="2" type="ORF">MENT_LOCUS3533</name>
</gene>